<reference key="2">
    <citation type="submission" date="2011-03" db="EMBL/GenBank/DDBJ databases">
        <title>Complete Genome Sequence of a beneficial plant roots-associated bacterium Pseudomonas brassicacearum.</title>
        <authorList>
            <person name="Ortet P."/>
            <person name="Barakat M."/>
            <person name="Lalaouna D."/>
            <person name="Fochesato S."/>
            <person name="Barbe V."/>
            <person name="Santaella C."/>
            <person name="Heulin T."/>
            <person name="Achouak W."/>
        </authorList>
    </citation>
    <scope>NUCLEOTIDE SEQUENCE</scope>
    <source>
        <strain>NFM421</strain>
    </source>
</reference>
<dbReference type="HOGENOM" id="CLU_3046991_0_0_6"/>
<accession>F2KLW4</accession>
<feature type="region of interest" description="Disordered" evidence="1">
    <location>
        <begin position="26"/>
        <end position="54"/>
    </location>
</feature>
<protein>
    <submittedName>
        <fullName evidence="2">Uncharacterized protein</fullName>
    </submittedName>
</protein>
<evidence type="ECO:0000256" key="1">
    <source>
        <dbReference type="SAM" id="MobiDB-lite"/>
    </source>
</evidence>
<feature type="compositionally biased region" description="Basic and acidic residues" evidence="1">
    <location>
        <begin position="28"/>
        <end position="54"/>
    </location>
</feature>
<sequence>MTIDVHDLMNLDTVINMINTPFQPISRQFEDRPRKIEHEPDQNAYDRQRRSCRR</sequence>
<evidence type="ECO:0000313" key="2">
    <source>
        <dbReference type="EMBL" id="AEA71507.1"/>
    </source>
</evidence>
<proteinExistence type="predicted"/>
<name>F2KLW4_PSEBN</name>
<dbReference type="KEGG" id="pba:PSEBR_m1584"/>
<dbReference type="EMBL" id="CP002585">
    <property type="protein sequence ID" value="AEA71507.1"/>
    <property type="molecule type" value="Genomic_DNA"/>
</dbReference>
<dbReference type="Proteomes" id="UP000006692">
    <property type="component" value="Chromosome"/>
</dbReference>
<organism evidence="2 3">
    <name type="scientific">Pseudomonas brassicacearum (strain NFM421)</name>
    <dbReference type="NCBI Taxonomy" id="994484"/>
    <lineage>
        <taxon>Bacteria</taxon>
        <taxon>Pseudomonadati</taxon>
        <taxon>Pseudomonadota</taxon>
        <taxon>Gammaproteobacteria</taxon>
        <taxon>Pseudomonadales</taxon>
        <taxon>Pseudomonadaceae</taxon>
        <taxon>Pseudomonas</taxon>
    </lineage>
</organism>
<dbReference type="STRING" id="994484.PSEBR_m1584"/>
<reference evidence="2 3" key="1">
    <citation type="journal article" date="2011" name="J. Bacteriol.">
        <title>Complete genome sequence of a beneficial plant root-associated bacterium, Pseudomonas brassicacearum.</title>
        <authorList>
            <person name="Ortet P."/>
            <person name="Barakat M."/>
            <person name="Lalaouna D."/>
            <person name="Fochesato S."/>
            <person name="Barbe V."/>
            <person name="Vacherie B."/>
            <person name="Santaella C."/>
            <person name="Heulin T."/>
            <person name="Achouak W."/>
        </authorList>
    </citation>
    <scope>NUCLEOTIDE SEQUENCE [LARGE SCALE GENOMIC DNA]</scope>
    <source>
        <strain evidence="2 3">NFM421</strain>
    </source>
</reference>
<dbReference type="AlphaFoldDB" id="F2KLW4"/>
<evidence type="ECO:0000313" key="3">
    <source>
        <dbReference type="Proteomes" id="UP000006692"/>
    </source>
</evidence>
<gene>
    <name evidence="2" type="ORF">PSEBR_m1584</name>
</gene>